<feature type="domain" description="Alpha-D-phosphohexomutase C-terminal" evidence="8">
    <location>
        <begin position="376"/>
        <end position="448"/>
    </location>
</feature>
<comment type="similarity">
    <text evidence="2 7">Belongs to the phosphohexose mutase family.</text>
</comment>
<protein>
    <submittedName>
        <fullName evidence="12">Phosphomannomutase</fullName>
    </submittedName>
</protein>
<dbReference type="SUPFAM" id="SSF55957">
    <property type="entry name" value="Phosphoglucomutase, C-terminal domain"/>
    <property type="match status" value="1"/>
</dbReference>
<evidence type="ECO:0000313" key="13">
    <source>
        <dbReference type="Proteomes" id="UP000436822"/>
    </source>
</evidence>
<proteinExistence type="inferred from homology"/>
<keyword evidence="4 7" id="KW-0479">Metal-binding</keyword>
<dbReference type="GO" id="GO:0016868">
    <property type="term" value="F:intramolecular phosphotransferase activity"/>
    <property type="evidence" value="ECO:0007669"/>
    <property type="project" value="InterPro"/>
</dbReference>
<dbReference type="InterPro" id="IPR005846">
    <property type="entry name" value="A-D-PHexomutase_a/b/a-III"/>
</dbReference>
<evidence type="ECO:0000259" key="11">
    <source>
        <dbReference type="Pfam" id="PF02880"/>
    </source>
</evidence>
<sequence length="456" mass="49477">MTKLTCFKSYDVRGKLGDELNADIAYRIGRGFAVAMSPKTVVIGYDIRPTSPELANALSEGLRDEGIDVIDIGLCGTEEVYFATSHFDADGGLMVTASHNPIDYNGIKMVRSGSRPISSADGLGDIAELAEADKFGPAKTRGAKEARDPRDAYADRIVSFTDTNVLKPMKIVVNAGNGVAGPSFDAIAEKLAAKGAPLTFVRQHHTPDGRFPNGIPNPLLEENRAQTANVVTAEGADLGVAWDGDFDRCFFFDETGRFIDGEYVVALLAGAFLPKNPGAKIIHDPRVIWALQDLVAGSDGEAVASKSGHSHIKAKMRSEDAVYGGEMSAHHYFRDFMYCDSGMIPWLLVAEHMSATGKKLSELVSDMQSRFPSSGEINFKLDDKQPAIDAFEATYVAQAQDVDRLDGVSLDMGDWRVNLRQSNTEPVLRLNVEAKGDRALLDQKVAEISKLIREAE</sequence>
<dbReference type="PROSITE" id="PS00710">
    <property type="entry name" value="PGM_PMM"/>
    <property type="match status" value="1"/>
</dbReference>
<keyword evidence="6" id="KW-0413">Isomerase</keyword>
<evidence type="ECO:0000259" key="8">
    <source>
        <dbReference type="Pfam" id="PF00408"/>
    </source>
</evidence>
<dbReference type="InterPro" id="IPR036900">
    <property type="entry name" value="A-D-PHexomutase_C_sf"/>
</dbReference>
<dbReference type="Pfam" id="PF02880">
    <property type="entry name" value="PGM_PMM_III"/>
    <property type="match status" value="1"/>
</dbReference>
<reference evidence="12 13" key="1">
    <citation type="submission" date="2019-12" db="EMBL/GenBank/DDBJ databases">
        <title>Litoreibacter badius sp. nov., a novel bacteriochlorophyll a-containing bacterium in the genus Litoreibacter.</title>
        <authorList>
            <person name="Kanamuro M."/>
            <person name="Takabe Y."/>
            <person name="Mori K."/>
            <person name="Takaichi S."/>
            <person name="Hanada S."/>
        </authorList>
    </citation>
    <scope>NUCLEOTIDE SEQUENCE [LARGE SCALE GENOMIC DNA]</scope>
    <source>
        <strain evidence="12 13">K6</strain>
    </source>
</reference>
<dbReference type="Proteomes" id="UP000436822">
    <property type="component" value="Unassembled WGS sequence"/>
</dbReference>
<dbReference type="Pfam" id="PF02878">
    <property type="entry name" value="PGM_PMM_I"/>
    <property type="match status" value="1"/>
</dbReference>
<feature type="domain" description="Alpha-D-phosphohexomutase alpha/beta/alpha" evidence="11">
    <location>
        <begin position="260"/>
        <end position="368"/>
    </location>
</feature>
<evidence type="ECO:0000259" key="9">
    <source>
        <dbReference type="Pfam" id="PF02878"/>
    </source>
</evidence>
<dbReference type="InterPro" id="IPR005843">
    <property type="entry name" value="A-D-PHexomutase_C"/>
</dbReference>
<dbReference type="PANTHER" id="PTHR43771">
    <property type="entry name" value="PHOSPHOMANNOMUTASE"/>
    <property type="match status" value="1"/>
</dbReference>
<dbReference type="CDD" id="cd03089">
    <property type="entry name" value="PMM_PGM"/>
    <property type="match status" value="1"/>
</dbReference>
<name>A0A6N6JFC1_9RHOB</name>
<evidence type="ECO:0000256" key="1">
    <source>
        <dbReference type="ARBA" id="ARBA00001946"/>
    </source>
</evidence>
<dbReference type="Pfam" id="PF00408">
    <property type="entry name" value="PGM_PMM_IV"/>
    <property type="match status" value="1"/>
</dbReference>
<dbReference type="SUPFAM" id="SSF53738">
    <property type="entry name" value="Phosphoglucomutase, first 3 domains"/>
    <property type="match status" value="3"/>
</dbReference>
<dbReference type="GO" id="GO:0000287">
    <property type="term" value="F:magnesium ion binding"/>
    <property type="evidence" value="ECO:0007669"/>
    <property type="project" value="InterPro"/>
</dbReference>
<dbReference type="OrthoDB" id="9803322at2"/>
<dbReference type="InterPro" id="IPR005845">
    <property type="entry name" value="A-D-PHexomutase_a/b/a-II"/>
</dbReference>
<evidence type="ECO:0000259" key="10">
    <source>
        <dbReference type="Pfam" id="PF02879"/>
    </source>
</evidence>
<feature type="domain" description="Alpha-D-phosphohexomutase alpha/beta/alpha" evidence="9">
    <location>
        <begin position="7"/>
        <end position="121"/>
    </location>
</feature>
<dbReference type="Gene3D" id="3.30.310.50">
    <property type="entry name" value="Alpha-D-phosphohexomutase, C-terminal domain"/>
    <property type="match status" value="1"/>
</dbReference>
<feature type="domain" description="Alpha-D-phosphohexomutase alpha/beta/alpha" evidence="10">
    <location>
        <begin position="151"/>
        <end position="256"/>
    </location>
</feature>
<dbReference type="Pfam" id="PF02879">
    <property type="entry name" value="PGM_PMM_II"/>
    <property type="match status" value="1"/>
</dbReference>
<dbReference type="InterPro" id="IPR016066">
    <property type="entry name" value="A-D-PHexomutase_CS"/>
</dbReference>
<dbReference type="Gene3D" id="3.40.120.10">
    <property type="entry name" value="Alpha-D-Glucose-1,6-Bisphosphate, subunit A, domain 3"/>
    <property type="match status" value="3"/>
</dbReference>
<accession>A0A6N6JFC1</accession>
<comment type="cofactor">
    <cofactor evidence="1">
        <name>Mg(2+)</name>
        <dbReference type="ChEBI" id="CHEBI:18420"/>
    </cofactor>
</comment>
<dbReference type="InterPro" id="IPR005841">
    <property type="entry name" value="Alpha-D-phosphohexomutase_SF"/>
</dbReference>
<dbReference type="EMBL" id="BLJE01000001">
    <property type="protein sequence ID" value="GFE63988.1"/>
    <property type="molecule type" value="Genomic_DNA"/>
</dbReference>
<evidence type="ECO:0000256" key="3">
    <source>
        <dbReference type="ARBA" id="ARBA00022553"/>
    </source>
</evidence>
<dbReference type="PANTHER" id="PTHR43771:SF1">
    <property type="entry name" value="PHOSPHOMANNOMUTASE"/>
    <property type="match status" value="1"/>
</dbReference>
<keyword evidence="13" id="KW-1185">Reference proteome</keyword>
<dbReference type="InterPro" id="IPR016055">
    <property type="entry name" value="A-D-PHexomutase_a/b/a-I/II/III"/>
</dbReference>
<dbReference type="PRINTS" id="PR00509">
    <property type="entry name" value="PGMPMM"/>
</dbReference>
<dbReference type="AlphaFoldDB" id="A0A6N6JFC1"/>
<dbReference type="RefSeq" id="WP_159804866.1">
    <property type="nucleotide sequence ID" value="NZ_BLJE01000001.1"/>
</dbReference>
<keyword evidence="5 7" id="KW-0460">Magnesium</keyword>
<evidence type="ECO:0000256" key="7">
    <source>
        <dbReference type="RuleBase" id="RU004326"/>
    </source>
</evidence>
<evidence type="ECO:0000256" key="2">
    <source>
        <dbReference type="ARBA" id="ARBA00010231"/>
    </source>
</evidence>
<gene>
    <name evidence="12" type="primary">manB</name>
    <name evidence="12" type="ORF">KIN_10620</name>
</gene>
<evidence type="ECO:0000256" key="5">
    <source>
        <dbReference type="ARBA" id="ARBA00022842"/>
    </source>
</evidence>
<dbReference type="InterPro" id="IPR005844">
    <property type="entry name" value="A-D-PHexomutase_a/b/a-I"/>
</dbReference>
<dbReference type="GO" id="GO:0005975">
    <property type="term" value="P:carbohydrate metabolic process"/>
    <property type="evidence" value="ECO:0007669"/>
    <property type="project" value="InterPro"/>
</dbReference>
<organism evidence="12 13">
    <name type="scientific">Litoreibacter roseus</name>
    <dbReference type="NCBI Taxonomy" id="2601869"/>
    <lineage>
        <taxon>Bacteria</taxon>
        <taxon>Pseudomonadati</taxon>
        <taxon>Pseudomonadota</taxon>
        <taxon>Alphaproteobacteria</taxon>
        <taxon>Rhodobacterales</taxon>
        <taxon>Roseobacteraceae</taxon>
        <taxon>Litoreibacter</taxon>
    </lineage>
</organism>
<evidence type="ECO:0000256" key="4">
    <source>
        <dbReference type="ARBA" id="ARBA00022723"/>
    </source>
</evidence>
<keyword evidence="3" id="KW-0597">Phosphoprotein</keyword>
<evidence type="ECO:0000313" key="12">
    <source>
        <dbReference type="EMBL" id="GFE63988.1"/>
    </source>
</evidence>
<evidence type="ECO:0000256" key="6">
    <source>
        <dbReference type="ARBA" id="ARBA00023235"/>
    </source>
</evidence>
<comment type="caution">
    <text evidence="12">The sequence shown here is derived from an EMBL/GenBank/DDBJ whole genome shotgun (WGS) entry which is preliminary data.</text>
</comment>